<reference evidence="2" key="1">
    <citation type="submission" date="2018-05" db="EMBL/GenBank/DDBJ databases">
        <authorList>
            <person name="Lanie J.A."/>
            <person name="Ng W.-L."/>
            <person name="Kazmierczak K.M."/>
            <person name="Andrzejewski T.M."/>
            <person name="Davidsen T.M."/>
            <person name="Wayne K.J."/>
            <person name="Tettelin H."/>
            <person name="Glass J.I."/>
            <person name="Rusch D."/>
            <person name="Podicherti R."/>
            <person name="Tsui H.-C.T."/>
            <person name="Winkler M.E."/>
        </authorList>
    </citation>
    <scope>NUCLEOTIDE SEQUENCE</scope>
</reference>
<evidence type="ECO:0000259" key="1">
    <source>
        <dbReference type="Pfam" id="PF00456"/>
    </source>
</evidence>
<feature type="non-terminal residue" evidence="2">
    <location>
        <position position="270"/>
    </location>
</feature>
<dbReference type="AlphaFoldDB" id="A0A382WUJ0"/>
<dbReference type="CDD" id="cd02012">
    <property type="entry name" value="TPP_TK"/>
    <property type="match status" value="1"/>
</dbReference>
<dbReference type="Gene3D" id="3.40.50.970">
    <property type="match status" value="1"/>
</dbReference>
<dbReference type="EMBL" id="UINC01162627">
    <property type="protein sequence ID" value="SVD62482.1"/>
    <property type="molecule type" value="Genomic_DNA"/>
</dbReference>
<dbReference type="GO" id="GO:0004802">
    <property type="term" value="F:transketolase activity"/>
    <property type="evidence" value="ECO:0007669"/>
    <property type="project" value="TreeGrafter"/>
</dbReference>
<evidence type="ECO:0000313" key="2">
    <source>
        <dbReference type="EMBL" id="SVD62482.1"/>
    </source>
</evidence>
<dbReference type="GO" id="GO:0006098">
    <property type="term" value="P:pentose-phosphate shunt"/>
    <property type="evidence" value="ECO:0007669"/>
    <property type="project" value="TreeGrafter"/>
</dbReference>
<dbReference type="SUPFAM" id="SSF52518">
    <property type="entry name" value="Thiamin diphosphate-binding fold (THDP-binding)"/>
    <property type="match status" value="1"/>
</dbReference>
<proteinExistence type="predicted"/>
<dbReference type="InterPro" id="IPR005474">
    <property type="entry name" value="Transketolase_N"/>
</dbReference>
<name>A0A382WUJ0_9ZZZZ</name>
<sequence length="270" mass="29724">MSISTAIDIEQYAINIAKGLIMDTVRNANSGHTGGPLSSLDFTYTLFKDFLKFDPDDPEWKDRDRFVLSAGHESALIYTILTYIGWLTIDDLKNFRQLGSRTPGHPERGLTPGIEATTGPLGQGVGNAVGMAVAECILREHFGEDVISHMTYCLHGDGDIQEPVSQGAIAMAGHWGLNKLINYYDANNAQISGKVTRSDSTDYVKMYQSHSWHVQEIDGHDRDAIRDAIRKAQMEVEKPSVIIGHTIMAQGCATMEDDHNTHGAPLPPEE</sequence>
<dbReference type="InterPro" id="IPR033247">
    <property type="entry name" value="Transketolase_fam"/>
</dbReference>
<organism evidence="2">
    <name type="scientific">marine metagenome</name>
    <dbReference type="NCBI Taxonomy" id="408172"/>
    <lineage>
        <taxon>unclassified sequences</taxon>
        <taxon>metagenomes</taxon>
        <taxon>ecological metagenomes</taxon>
    </lineage>
</organism>
<protein>
    <recommendedName>
        <fullName evidence="1">Transketolase N-terminal domain-containing protein</fullName>
    </recommendedName>
</protein>
<dbReference type="PANTHER" id="PTHR43522:SF2">
    <property type="entry name" value="TRANSKETOLASE 1-RELATED"/>
    <property type="match status" value="1"/>
</dbReference>
<gene>
    <name evidence="2" type="ORF">METZ01_LOCUS415336</name>
</gene>
<dbReference type="Pfam" id="PF00456">
    <property type="entry name" value="Transketolase_N"/>
    <property type="match status" value="1"/>
</dbReference>
<dbReference type="GO" id="GO:0005829">
    <property type="term" value="C:cytosol"/>
    <property type="evidence" value="ECO:0007669"/>
    <property type="project" value="TreeGrafter"/>
</dbReference>
<feature type="domain" description="Transketolase N-terminal" evidence="1">
    <location>
        <begin position="10"/>
        <end position="268"/>
    </location>
</feature>
<dbReference type="PANTHER" id="PTHR43522">
    <property type="entry name" value="TRANSKETOLASE"/>
    <property type="match status" value="1"/>
</dbReference>
<accession>A0A382WUJ0</accession>
<dbReference type="InterPro" id="IPR029061">
    <property type="entry name" value="THDP-binding"/>
</dbReference>